<evidence type="ECO:0000313" key="2">
    <source>
        <dbReference type="EMBL" id="AVR44752.1"/>
    </source>
</evidence>
<dbReference type="EMBL" id="CP028136">
    <property type="protein sequence ID" value="AVR44752.1"/>
    <property type="molecule type" value="Genomic_DNA"/>
</dbReference>
<name>A0A2R3Z3F6_9FLAO</name>
<dbReference type="KEGG" id="grs:C7S20_05435"/>
<dbReference type="Proteomes" id="UP000241507">
    <property type="component" value="Chromosome"/>
</dbReference>
<keyword evidence="3" id="KW-1185">Reference proteome</keyword>
<keyword evidence="1" id="KW-0472">Membrane</keyword>
<accession>A0A2R3Z3F6</accession>
<dbReference type="SUPFAM" id="SSF48452">
    <property type="entry name" value="TPR-like"/>
    <property type="match status" value="1"/>
</dbReference>
<proteinExistence type="predicted"/>
<keyword evidence="1" id="KW-1133">Transmembrane helix</keyword>
<keyword evidence="1" id="KW-0812">Transmembrane</keyword>
<dbReference type="InterPro" id="IPR011990">
    <property type="entry name" value="TPR-like_helical_dom_sf"/>
</dbReference>
<feature type="transmembrane region" description="Helical" evidence="1">
    <location>
        <begin position="209"/>
        <end position="228"/>
    </location>
</feature>
<dbReference type="RefSeq" id="WP_107011530.1">
    <property type="nucleotide sequence ID" value="NZ_CP028136.1"/>
</dbReference>
<evidence type="ECO:0008006" key="4">
    <source>
        <dbReference type="Google" id="ProtNLM"/>
    </source>
</evidence>
<reference evidence="3" key="1">
    <citation type="submission" date="2018-03" db="EMBL/GenBank/DDBJ databases">
        <title>Gramella fulva sp. nov., isolated from a dry surface of tidal flat.</title>
        <authorList>
            <person name="Hwang S.H."/>
            <person name="Hwang W.M."/>
            <person name="Kang K."/>
            <person name="Ahn T.-Y."/>
        </authorList>
    </citation>
    <scope>NUCLEOTIDE SEQUENCE [LARGE SCALE GENOMIC DNA]</scope>
    <source>
        <strain evidence="3">SH35</strain>
    </source>
</reference>
<evidence type="ECO:0000313" key="3">
    <source>
        <dbReference type="Proteomes" id="UP000241507"/>
    </source>
</evidence>
<dbReference type="Gene3D" id="1.25.40.10">
    <property type="entry name" value="Tetratricopeptide repeat domain"/>
    <property type="match status" value="1"/>
</dbReference>
<dbReference type="OrthoDB" id="1360193at2"/>
<organism evidence="2 3">
    <name type="scientific">Christiangramia fulva</name>
    <dbReference type="NCBI Taxonomy" id="2126553"/>
    <lineage>
        <taxon>Bacteria</taxon>
        <taxon>Pseudomonadati</taxon>
        <taxon>Bacteroidota</taxon>
        <taxon>Flavobacteriia</taxon>
        <taxon>Flavobacteriales</taxon>
        <taxon>Flavobacteriaceae</taxon>
        <taxon>Christiangramia</taxon>
    </lineage>
</organism>
<gene>
    <name evidence="2" type="ORF">C7S20_05435</name>
</gene>
<evidence type="ECO:0000256" key="1">
    <source>
        <dbReference type="SAM" id="Phobius"/>
    </source>
</evidence>
<protein>
    <recommendedName>
        <fullName evidence="4">Tetratricopeptide repeat protein</fullName>
    </recommendedName>
</protein>
<sequence>MRTATALLKNIILPRFEKDANFKEVKPSDSFWAKFTLDFLNYEKDPKPVFAAVYSLELEDPEKIIEKLPTVYESWLEVLAELQVKGKSSKEFDELHLNGNSTFNKHVSFFRELKNAATYLERRRMIKEMPLAYASLTDEISDDHIQAAVKEKGREELRAKFKIWDEEMNEKKVEMMFSESSFSMPSPKERTEKGTIELPKSSRSKNGNFSYKWLYAIAAVLLIGFFIWQPTQKSNEELFNSYAGSQQVISKIDFSDLSDAENAIVTRGGEYRLPGLTQLESENALEAINYIRQQEFYKAENILEQLNPAEKNAEVLFFLAFAQLNTGKIERAIENLEPLSQKSNYIFQEESQFQLALGYLAQDDKASAKKLLRKLEEEHGKYSGEASAILKDMKWF</sequence>
<dbReference type="AlphaFoldDB" id="A0A2R3Z3F6"/>